<reference evidence="11" key="1">
    <citation type="journal article" date="2011" name="MBio">
        <title>Novel metabolic attributes of the genus Cyanothece, comprising a group of unicellular nitrogen-fixing Cyanobacteria.</title>
        <authorList>
            <person name="Bandyopadhyay A."/>
            <person name="Elvitigala T."/>
            <person name="Welsh E."/>
            <person name="Stockel J."/>
            <person name="Liberton M."/>
            <person name="Min H."/>
            <person name="Sherman L.A."/>
            <person name="Pakrasi H.B."/>
        </authorList>
    </citation>
    <scope>NUCLEOTIDE SEQUENCE [LARGE SCALE GENOMIC DNA]</scope>
    <source>
        <strain evidence="11">PCC 7822</strain>
    </source>
</reference>
<dbReference type="Pfam" id="PF01618">
    <property type="entry name" value="MotA_ExbB"/>
    <property type="match status" value="1"/>
</dbReference>
<dbReference type="eggNOG" id="COG1511">
    <property type="taxonomic scope" value="Bacteria"/>
</dbReference>
<evidence type="ECO:0000256" key="5">
    <source>
        <dbReference type="ARBA" id="ARBA00023136"/>
    </source>
</evidence>
<sequence>MKQKRGANFSPTSGDSERKRLEVSFGLILTLALALSIIIYVAVLPFRASYLGILLYDRGWTQPLAIWFACIVATLTLIKLIKINREFRSLKRIWISDVINFNNPQSLEVLTFQKNLARENSLVGLRCSRVIAAYSQSNSRKTASEFALDDASFYVSSSESSYAFPRILIWAIPLLGFIGTVVGISQAVNGFNGFLEKSSDIGQIKQGIGTVTSGLAVAFDTTLLALLLSVLVMIPMVLVERYESRLLLAIDIFINDELLPRFKEESNSLEQKNLKEAVNQAIQESFPRAQDLIEPAHEYAKQAVTDLRLILGNELTEIQKNNQSFITQLNEINQLSLQDRQGFTTFLERQQQAYQDLTGQINRLFEGLKINYTDSLENQQQVNQDLINQVNGLVEKLTSNYRNSLENQQQVNQDLLTKINNLVEQLKVNYTGSLENQQQVNQGLLTQINHLVEQLKVNYTGSLENQQQVNQSLLTQINHLAESLKSNYTQLSGALTTQSHQMTEQLKQAANLLETRIQSLENAAYKLSDITQLKTSLDHLIKSLEKVEPVEQVIKEAMSQIKELKPSLEKLSKPRIITFAESDE</sequence>
<dbReference type="OrthoDB" id="5290956at2"/>
<keyword evidence="5 8" id="KW-0472">Membrane</keyword>
<gene>
    <name evidence="10" type="ordered locus">Cyan7822_2124</name>
</gene>
<keyword evidence="6" id="KW-0813">Transport</keyword>
<feature type="transmembrane region" description="Helical" evidence="8">
    <location>
        <begin position="64"/>
        <end position="81"/>
    </location>
</feature>
<keyword evidence="3 8" id="KW-0812">Transmembrane</keyword>
<evidence type="ECO:0000256" key="7">
    <source>
        <dbReference type="SAM" id="Coils"/>
    </source>
</evidence>
<keyword evidence="7" id="KW-0175">Coiled coil</keyword>
<feature type="transmembrane region" description="Helical" evidence="8">
    <location>
        <begin position="215"/>
        <end position="239"/>
    </location>
</feature>
<dbReference type="PANTHER" id="PTHR30625:SF11">
    <property type="entry name" value="MOTA_TOLQ_EXBB PROTON CHANNEL DOMAIN-CONTAINING PROTEIN"/>
    <property type="match status" value="1"/>
</dbReference>
<dbReference type="STRING" id="497965.Cyan7822_2124"/>
<dbReference type="InterPro" id="IPR002898">
    <property type="entry name" value="MotA_ExbB_proton_chnl"/>
</dbReference>
<keyword evidence="2" id="KW-1003">Cell membrane</keyword>
<evidence type="ECO:0000259" key="9">
    <source>
        <dbReference type="Pfam" id="PF01618"/>
    </source>
</evidence>
<keyword evidence="4 8" id="KW-1133">Transmembrane helix</keyword>
<comment type="subcellular location">
    <subcellularLocation>
        <location evidence="1">Cell membrane</location>
        <topology evidence="1">Multi-pass membrane protein</topology>
    </subcellularLocation>
    <subcellularLocation>
        <location evidence="6">Membrane</location>
        <topology evidence="6">Multi-pass membrane protein</topology>
    </subcellularLocation>
</comment>
<dbReference type="GO" id="GO:0005886">
    <property type="term" value="C:plasma membrane"/>
    <property type="evidence" value="ECO:0007669"/>
    <property type="project" value="UniProtKB-SubCell"/>
</dbReference>
<feature type="domain" description="MotA/TolQ/ExbB proton channel" evidence="9">
    <location>
        <begin position="154"/>
        <end position="236"/>
    </location>
</feature>
<dbReference type="InterPro" id="IPR050790">
    <property type="entry name" value="ExbB/TolQ_transport"/>
</dbReference>
<evidence type="ECO:0000256" key="6">
    <source>
        <dbReference type="RuleBase" id="RU004057"/>
    </source>
</evidence>
<dbReference type="KEGG" id="cyj:Cyan7822_2124"/>
<evidence type="ECO:0000313" key="11">
    <source>
        <dbReference type="Proteomes" id="UP000008206"/>
    </source>
</evidence>
<organism evidence="10 11">
    <name type="scientific">Gloeothece verrucosa (strain PCC 7822)</name>
    <name type="common">Cyanothece sp. (strain PCC 7822)</name>
    <dbReference type="NCBI Taxonomy" id="497965"/>
    <lineage>
        <taxon>Bacteria</taxon>
        <taxon>Bacillati</taxon>
        <taxon>Cyanobacteriota</taxon>
        <taxon>Cyanophyceae</taxon>
        <taxon>Oscillatoriophycideae</taxon>
        <taxon>Chroococcales</taxon>
        <taxon>Aphanothecaceae</taxon>
        <taxon>Gloeothece</taxon>
        <taxon>Gloeothece verrucosa</taxon>
    </lineage>
</organism>
<evidence type="ECO:0000256" key="2">
    <source>
        <dbReference type="ARBA" id="ARBA00022475"/>
    </source>
</evidence>
<feature type="transmembrane region" description="Helical" evidence="8">
    <location>
        <begin position="21"/>
        <end position="44"/>
    </location>
</feature>
<keyword evidence="11" id="KW-1185">Reference proteome</keyword>
<dbReference type="PANTHER" id="PTHR30625">
    <property type="entry name" value="PROTEIN TOLQ"/>
    <property type="match status" value="1"/>
</dbReference>
<keyword evidence="6" id="KW-0653">Protein transport</keyword>
<dbReference type="EMBL" id="CP002198">
    <property type="protein sequence ID" value="ADN14104.1"/>
    <property type="molecule type" value="Genomic_DNA"/>
</dbReference>
<dbReference type="RefSeq" id="WP_013322210.1">
    <property type="nucleotide sequence ID" value="NC_014501.1"/>
</dbReference>
<protein>
    <recommendedName>
        <fullName evidence="9">MotA/TolQ/ExbB proton channel domain-containing protein</fullName>
    </recommendedName>
</protein>
<name>E0UDB3_GLOV7</name>
<evidence type="ECO:0000256" key="1">
    <source>
        <dbReference type="ARBA" id="ARBA00004651"/>
    </source>
</evidence>
<proteinExistence type="inferred from homology"/>
<comment type="similarity">
    <text evidence="6">Belongs to the exbB/tolQ family.</text>
</comment>
<evidence type="ECO:0000256" key="3">
    <source>
        <dbReference type="ARBA" id="ARBA00022692"/>
    </source>
</evidence>
<dbReference type="Proteomes" id="UP000008206">
    <property type="component" value="Chromosome"/>
</dbReference>
<feature type="transmembrane region" description="Helical" evidence="8">
    <location>
        <begin position="167"/>
        <end position="188"/>
    </location>
</feature>
<evidence type="ECO:0000256" key="4">
    <source>
        <dbReference type="ARBA" id="ARBA00022989"/>
    </source>
</evidence>
<dbReference type="GO" id="GO:0017038">
    <property type="term" value="P:protein import"/>
    <property type="evidence" value="ECO:0007669"/>
    <property type="project" value="TreeGrafter"/>
</dbReference>
<feature type="coiled-coil region" evidence="7">
    <location>
        <begin position="376"/>
        <end position="425"/>
    </location>
</feature>
<evidence type="ECO:0000313" key="10">
    <source>
        <dbReference type="EMBL" id="ADN14104.1"/>
    </source>
</evidence>
<evidence type="ECO:0000256" key="8">
    <source>
        <dbReference type="SAM" id="Phobius"/>
    </source>
</evidence>
<accession>E0UDB3</accession>
<dbReference type="AlphaFoldDB" id="E0UDB3"/>
<dbReference type="HOGENOM" id="CLU_033311_0_0_3"/>
<dbReference type="eggNOG" id="COG0811">
    <property type="taxonomic scope" value="Bacteria"/>
</dbReference>